<reference evidence="3 4" key="1">
    <citation type="journal article" date="2011" name="Appl. Environ. Microbiol.">
        <title>Methanogenic archaea isolated from Taiwan's Chelungpu fault.</title>
        <authorList>
            <person name="Wu S.Y."/>
            <person name="Lai M.C."/>
        </authorList>
    </citation>
    <scope>NUCLEOTIDE SEQUENCE [LARGE SCALE GENOMIC DNA]</scope>
    <source>
        <strain evidence="3 4">St545Mb</strain>
    </source>
</reference>
<name>A0AAE3KX66_9EURY</name>
<dbReference type="Gene3D" id="2.60.40.10">
    <property type="entry name" value="Immunoglobulins"/>
    <property type="match status" value="2"/>
</dbReference>
<protein>
    <recommendedName>
        <fullName evidence="2">DUF11 domain-containing protein</fullName>
    </recommendedName>
</protein>
<accession>A0AAE3KX66</accession>
<dbReference type="Pfam" id="PF01345">
    <property type="entry name" value="DUF11"/>
    <property type="match status" value="2"/>
</dbReference>
<feature type="transmembrane region" description="Helical" evidence="1">
    <location>
        <begin position="393"/>
        <end position="412"/>
    </location>
</feature>
<evidence type="ECO:0000313" key="4">
    <source>
        <dbReference type="Proteomes" id="UP001206983"/>
    </source>
</evidence>
<evidence type="ECO:0000259" key="2">
    <source>
        <dbReference type="Pfam" id="PF01345"/>
    </source>
</evidence>
<keyword evidence="1" id="KW-1133">Transmembrane helix</keyword>
<keyword evidence="1" id="KW-0812">Transmembrane</keyword>
<dbReference type="InterPro" id="IPR051172">
    <property type="entry name" value="Chlamydia_OmcB"/>
</dbReference>
<dbReference type="EMBL" id="JTEO01000002">
    <property type="protein sequence ID" value="MCQ6961939.1"/>
    <property type="molecule type" value="Genomic_DNA"/>
</dbReference>
<evidence type="ECO:0000256" key="1">
    <source>
        <dbReference type="SAM" id="Phobius"/>
    </source>
</evidence>
<proteinExistence type="predicted"/>
<keyword evidence="1" id="KW-0472">Membrane</keyword>
<dbReference type="PANTHER" id="PTHR34819">
    <property type="entry name" value="LARGE CYSTEINE-RICH PERIPLASMIC PROTEIN OMCB"/>
    <property type="match status" value="1"/>
</dbReference>
<feature type="domain" description="DUF11" evidence="2">
    <location>
        <begin position="143"/>
        <end position="206"/>
    </location>
</feature>
<sequence>MNHFGKTLTFMSLAVFLMLISAGGASGKILFNDTIAESDGYQINNYVIDVVEVFPDYDSVTLQVFEGKTKTPLHDKLISVGSSFKFTVEGETVEVKVISVHSGVVPRTKLLITVTDGSFINSKTSGVVSGGHTNAQFSGTPVLELTKTVEPANAGIGDILTVKVTVKNTGDDKATKVIFSDPAPAKFILQQTLIAPTGQISLEKGETRLIYTYTMKATEAGTFLFEPTTAIFSNSIDDDFPQASSTIPTIVIEDSSKKANLDVTLVLDKYTVDRRGDLQGTIRVKNTGDSSASAVTINLLVPSGLKYAGGDSNIEIISEVPTIYMESFGMQQEKEISFSLKALDEGTYTLSAENSYRFNDGVSPNLQSASSTSTTNAIYVKEGKYDYLLEQPVHVYLVPLLLIGVLAGWFFYKHRQYKF</sequence>
<dbReference type="InterPro" id="IPR047589">
    <property type="entry name" value="DUF11_rpt"/>
</dbReference>
<dbReference type="Proteomes" id="UP001206983">
    <property type="component" value="Unassembled WGS sequence"/>
</dbReference>
<feature type="domain" description="DUF11" evidence="2">
    <location>
        <begin position="261"/>
        <end position="365"/>
    </location>
</feature>
<dbReference type="InterPro" id="IPR001434">
    <property type="entry name" value="OmcB-like_DUF11"/>
</dbReference>
<keyword evidence="4" id="KW-1185">Reference proteome</keyword>
<evidence type="ECO:0000313" key="3">
    <source>
        <dbReference type="EMBL" id="MCQ6961939.1"/>
    </source>
</evidence>
<comment type="caution">
    <text evidence="3">The sequence shown here is derived from an EMBL/GenBank/DDBJ whole genome shotgun (WGS) entry which is preliminary data.</text>
</comment>
<dbReference type="NCBIfam" id="TIGR01451">
    <property type="entry name" value="B_ant_repeat"/>
    <property type="match status" value="1"/>
</dbReference>
<dbReference type="InterPro" id="IPR013783">
    <property type="entry name" value="Ig-like_fold"/>
</dbReference>
<dbReference type="AlphaFoldDB" id="A0AAE3KX66"/>
<organism evidence="3 4">
    <name type="scientific">Methanolobus chelungpuianus</name>
    <dbReference type="NCBI Taxonomy" id="502115"/>
    <lineage>
        <taxon>Archaea</taxon>
        <taxon>Methanobacteriati</taxon>
        <taxon>Methanobacteriota</taxon>
        <taxon>Stenosarchaea group</taxon>
        <taxon>Methanomicrobia</taxon>
        <taxon>Methanosarcinales</taxon>
        <taxon>Methanosarcinaceae</taxon>
        <taxon>Methanolobus</taxon>
    </lineage>
</organism>
<dbReference type="PANTHER" id="PTHR34819:SF5">
    <property type="entry name" value="CONSERVED REPEAT DOMAIN PROTEIN"/>
    <property type="match status" value="1"/>
</dbReference>
<gene>
    <name evidence="3" type="ORF">PV02_01800</name>
</gene>